<dbReference type="Gene3D" id="3.20.80.10">
    <property type="entry name" value="Regulatory factor, effector binding domain"/>
    <property type="match status" value="1"/>
</dbReference>
<comment type="caution">
    <text evidence="3">The sequence shown here is derived from an EMBL/GenBank/DDBJ whole genome shotgun (WGS) entry which is preliminary data.</text>
</comment>
<feature type="compositionally biased region" description="Basic residues" evidence="1">
    <location>
        <begin position="1"/>
        <end position="21"/>
    </location>
</feature>
<name>A0A4Q9GQX2_9HYPH</name>
<dbReference type="AlphaFoldDB" id="A0A4Q9GQX2"/>
<organism evidence="3 4">
    <name type="scientific">Hansschlegelia quercus</name>
    <dbReference type="NCBI Taxonomy" id="2528245"/>
    <lineage>
        <taxon>Bacteria</taxon>
        <taxon>Pseudomonadati</taxon>
        <taxon>Pseudomonadota</taxon>
        <taxon>Alphaproteobacteria</taxon>
        <taxon>Hyphomicrobiales</taxon>
        <taxon>Methylopilaceae</taxon>
        <taxon>Hansschlegelia</taxon>
    </lineage>
</organism>
<dbReference type="InterPro" id="IPR010499">
    <property type="entry name" value="AraC_E-bd"/>
</dbReference>
<evidence type="ECO:0000256" key="1">
    <source>
        <dbReference type="SAM" id="MobiDB-lite"/>
    </source>
</evidence>
<evidence type="ECO:0000259" key="2">
    <source>
        <dbReference type="SMART" id="SM00871"/>
    </source>
</evidence>
<proteinExistence type="predicted"/>
<dbReference type="SMART" id="SM00871">
    <property type="entry name" value="AraC_E_bind"/>
    <property type="match status" value="1"/>
</dbReference>
<dbReference type="Proteomes" id="UP000291613">
    <property type="component" value="Unassembled WGS sequence"/>
</dbReference>
<sequence length="276" mass="30179">MALLHQRRRHRRGRHARRRGGRPSAARPTRGARRQLDRHGQGSSRRRVRPHRIASDVSTAPFSQRVLETPTIVSVAEQSAAIIKIIVPKAAIRAVMPPAIKELTATLAAQGIAPAGPMFTHHLAMDDAVFDFEVGFPIDGSLAETGRLRFGRLPEVVVARAIYRGGYEGLSAAWGELRQWTETNGHQKAIDLWEVYALGPETGSNTAEWRTELNQPISGHVHRRDDAADYGSLCPAARGPHVHGRLRARGTIGPSPSSDARGCIKSSVILATSEIY</sequence>
<feature type="region of interest" description="Disordered" evidence="1">
    <location>
        <begin position="1"/>
        <end position="55"/>
    </location>
</feature>
<dbReference type="InterPro" id="IPR029442">
    <property type="entry name" value="GyrI-like"/>
</dbReference>
<dbReference type="InterPro" id="IPR011256">
    <property type="entry name" value="Reg_factor_effector_dom_sf"/>
</dbReference>
<keyword evidence="4" id="KW-1185">Reference proteome</keyword>
<protein>
    <recommendedName>
        <fullName evidence="2">AraC effector-binding domain-containing protein</fullName>
    </recommendedName>
</protein>
<reference evidence="3 4" key="1">
    <citation type="submission" date="2019-02" db="EMBL/GenBank/DDBJ databases">
        <title>Hansschlegelia quercus sp. nov., a novel methylotrophic bacterium from buds of oak (Quercus robur L.).</title>
        <authorList>
            <person name="Agafonova N.V."/>
            <person name="Kaparullina E.N."/>
            <person name="Grouzdev D.S."/>
            <person name="Doronina N.V."/>
        </authorList>
    </citation>
    <scope>NUCLEOTIDE SEQUENCE [LARGE SCALE GENOMIC DNA]</scope>
    <source>
        <strain evidence="3 4">Dub</strain>
    </source>
</reference>
<gene>
    <name evidence="3" type="ORF">EYR15_06420</name>
</gene>
<dbReference type="OrthoDB" id="795001at2"/>
<evidence type="ECO:0000313" key="4">
    <source>
        <dbReference type="Proteomes" id="UP000291613"/>
    </source>
</evidence>
<dbReference type="Pfam" id="PF06445">
    <property type="entry name" value="GyrI-like"/>
    <property type="match status" value="1"/>
</dbReference>
<accession>A0A4Q9GQX2</accession>
<evidence type="ECO:0000313" key="3">
    <source>
        <dbReference type="EMBL" id="TBN54460.1"/>
    </source>
</evidence>
<dbReference type="SUPFAM" id="SSF55136">
    <property type="entry name" value="Probable bacterial effector-binding domain"/>
    <property type="match status" value="1"/>
</dbReference>
<feature type="domain" description="AraC effector-binding" evidence="2">
    <location>
        <begin position="68"/>
        <end position="218"/>
    </location>
</feature>
<dbReference type="EMBL" id="SIUB01000002">
    <property type="protein sequence ID" value="TBN54460.1"/>
    <property type="molecule type" value="Genomic_DNA"/>
</dbReference>